<evidence type="ECO:0000256" key="1">
    <source>
        <dbReference type="SAM" id="Coils"/>
    </source>
</evidence>
<organism evidence="3 4">
    <name type="scientific">Austropuccinia psidii MF-1</name>
    <dbReference type="NCBI Taxonomy" id="1389203"/>
    <lineage>
        <taxon>Eukaryota</taxon>
        <taxon>Fungi</taxon>
        <taxon>Dikarya</taxon>
        <taxon>Basidiomycota</taxon>
        <taxon>Pucciniomycotina</taxon>
        <taxon>Pucciniomycetes</taxon>
        <taxon>Pucciniales</taxon>
        <taxon>Sphaerophragmiaceae</taxon>
        <taxon>Austropuccinia</taxon>
    </lineage>
</organism>
<dbReference type="AlphaFoldDB" id="A0A9Q3GGS7"/>
<feature type="region of interest" description="Disordered" evidence="2">
    <location>
        <begin position="126"/>
        <end position="157"/>
    </location>
</feature>
<evidence type="ECO:0000313" key="3">
    <source>
        <dbReference type="EMBL" id="MBW0466660.1"/>
    </source>
</evidence>
<feature type="compositionally biased region" description="Polar residues" evidence="2">
    <location>
        <begin position="36"/>
        <end position="47"/>
    </location>
</feature>
<feature type="coiled-coil region" evidence="1">
    <location>
        <begin position="312"/>
        <end position="339"/>
    </location>
</feature>
<protein>
    <submittedName>
        <fullName evidence="3">Uncharacterized protein</fullName>
    </submittedName>
</protein>
<dbReference type="EMBL" id="AVOT02001358">
    <property type="protein sequence ID" value="MBW0466660.1"/>
    <property type="molecule type" value="Genomic_DNA"/>
</dbReference>
<evidence type="ECO:0000256" key="2">
    <source>
        <dbReference type="SAM" id="MobiDB-lite"/>
    </source>
</evidence>
<comment type="caution">
    <text evidence="3">The sequence shown here is derived from an EMBL/GenBank/DDBJ whole genome shotgun (WGS) entry which is preliminary data.</text>
</comment>
<reference evidence="3" key="1">
    <citation type="submission" date="2021-03" db="EMBL/GenBank/DDBJ databases">
        <title>Draft genome sequence of rust myrtle Austropuccinia psidii MF-1, a brazilian biotype.</title>
        <authorList>
            <person name="Quecine M.C."/>
            <person name="Pachon D.M.R."/>
            <person name="Bonatelli M.L."/>
            <person name="Correr F.H."/>
            <person name="Franceschini L.M."/>
            <person name="Leite T.F."/>
            <person name="Margarido G.R.A."/>
            <person name="Almeida C.A."/>
            <person name="Ferrarezi J.A."/>
            <person name="Labate C.A."/>
        </authorList>
    </citation>
    <scope>NUCLEOTIDE SEQUENCE</scope>
    <source>
        <strain evidence="3">MF-1</strain>
    </source>
</reference>
<gene>
    <name evidence="3" type="ORF">O181_006375</name>
</gene>
<proteinExistence type="predicted"/>
<dbReference type="Proteomes" id="UP000765509">
    <property type="component" value="Unassembled WGS sequence"/>
</dbReference>
<name>A0A9Q3GGS7_9BASI</name>
<accession>A0A9Q3GGS7</accession>
<keyword evidence="4" id="KW-1185">Reference proteome</keyword>
<feature type="region of interest" description="Disordered" evidence="2">
    <location>
        <begin position="1"/>
        <end position="47"/>
    </location>
</feature>
<evidence type="ECO:0000313" key="4">
    <source>
        <dbReference type="Proteomes" id="UP000765509"/>
    </source>
</evidence>
<sequence length="340" mass="38680">MSPVHLSNLGIPRSQPEDRKGLFKTRIPGSGHHGTHNTLQDTKGNHTHTTIHPAIQLEPQTRGLEGYGSSSTAPPSPQRFIPMEIGQHEVQPSITLGRTWSKFPEDMSQRDTPQRSYGNYQRIESQQAVQTPGGEGNQDKGKSSHYRRYRRTIEPDRTYSDSFRLTRSKPSILPSSFSPFRKQQIIDQESTFFTIPGSLQEKTGIQREKQDFFQPQAETVRPNDPEAVGIGERSKQEPEISVNTYRISSPINRNINPTKNEQNVVTVESSLNSDQLWLQLSQFSVQTQEKFDELHRSNVRLQELTILQEATMKSIQESCAKLNKASEETKNRLNQVSEEQ</sequence>
<keyword evidence="1" id="KW-0175">Coiled coil</keyword>